<dbReference type="AlphaFoldDB" id="A0A0A0IA37"/>
<proteinExistence type="predicted"/>
<evidence type="ECO:0000313" key="2">
    <source>
        <dbReference type="Proteomes" id="UP000030014"/>
    </source>
</evidence>
<organism evidence="1 2">
    <name type="scientific">Clostridium botulinum C/D str. DC5</name>
    <dbReference type="NCBI Taxonomy" id="1443128"/>
    <lineage>
        <taxon>Bacteria</taxon>
        <taxon>Bacillati</taxon>
        <taxon>Bacillota</taxon>
        <taxon>Clostridia</taxon>
        <taxon>Eubacteriales</taxon>
        <taxon>Clostridiaceae</taxon>
        <taxon>Clostridium</taxon>
    </lineage>
</organism>
<name>A0A0A0IA37_CLOBO</name>
<sequence length="119" mass="13844">MLKIILSKKSYDKLKEALNNHNKDYNCVRLTHIKGCCKSSRVDIYLDDLQDKINYNIKYIKNIPFIYNKDFANNINSIEIIYKNSSFMMKVIPNKNCSSCEYGCHSNSTSRNNCNSCSH</sequence>
<dbReference type="RefSeq" id="WP_039258081.1">
    <property type="nucleotide sequence ID" value="NZ_JDRY01000065.1"/>
</dbReference>
<gene>
    <name evidence="1" type="ORF">Z955_12205</name>
</gene>
<protein>
    <recommendedName>
        <fullName evidence="3">FeS cluster biogenesis domain-containing protein</fullName>
    </recommendedName>
</protein>
<reference evidence="1 2" key="1">
    <citation type="submission" date="2014-01" db="EMBL/GenBank/DDBJ databases">
        <title>Plasmidome dynamics in the species complex Clostridium novyi sensu lato converts strains of independent lineages into distinctly different pathogens.</title>
        <authorList>
            <person name="Skarin H."/>
            <person name="Segerman B."/>
        </authorList>
    </citation>
    <scope>NUCLEOTIDE SEQUENCE [LARGE SCALE GENOMIC DNA]</scope>
    <source>
        <strain evidence="1 2">DC5</strain>
    </source>
</reference>
<dbReference type="EMBL" id="JDRY01000065">
    <property type="protein sequence ID" value="KGM97423.1"/>
    <property type="molecule type" value="Genomic_DNA"/>
</dbReference>
<comment type="caution">
    <text evidence="1">The sequence shown here is derived from an EMBL/GenBank/DDBJ whole genome shotgun (WGS) entry which is preliminary data.</text>
</comment>
<accession>A0A0A0IA37</accession>
<dbReference type="Proteomes" id="UP000030014">
    <property type="component" value="Unassembled WGS sequence"/>
</dbReference>
<evidence type="ECO:0000313" key="1">
    <source>
        <dbReference type="EMBL" id="KGM97423.1"/>
    </source>
</evidence>
<evidence type="ECO:0008006" key="3">
    <source>
        <dbReference type="Google" id="ProtNLM"/>
    </source>
</evidence>